<evidence type="ECO:0000256" key="3">
    <source>
        <dbReference type="ARBA" id="ARBA00022737"/>
    </source>
</evidence>
<proteinExistence type="inferred from homology"/>
<keyword evidence="4" id="KW-0833">Ubl conjugation pathway</keyword>
<dbReference type="SUPFAM" id="SSF50978">
    <property type="entry name" value="WD40 repeat-like"/>
    <property type="match status" value="1"/>
</dbReference>
<feature type="repeat" description="WD" evidence="6">
    <location>
        <begin position="132"/>
        <end position="174"/>
    </location>
</feature>
<dbReference type="STRING" id="195883.A0A482WYS3"/>
<evidence type="ECO:0000256" key="2">
    <source>
        <dbReference type="ARBA" id="ARBA00022574"/>
    </source>
</evidence>
<evidence type="ECO:0000256" key="6">
    <source>
        <dbReference type="PROSITE-ProRule" id="PRU00221"/>
    </source>
</evidence>
<dbReference type="InterPro" id="IPR036322">
    <property type="entry name" value="WD40_repeat_dom_sf"/>
</dbReference>
<dbReference type="PROSITE" id="PS50294">
    <property type="entry name" value="WD_REPEATS_REGION"/>
    <property type="match status" value="2"/>
</dbReference>
<dbReference type="InterPro" id="IPR051865">
    <property type="entry name" value="WD-repeat_CDT2_adapter"/>
</dbReference>
<dbReference type="PANTHER" id="PTHR22852:SF0">
    <property type="entry name" value="DENTICLELESS PROTEIN HOMOLOG"/>
    <property type="match status" value="1"/>
</dbReference>
<dbReference type="SMART" id="SM00320">
    <property type="entry name" value="WD40"/>
    <property type="match status" value="5"/>
</dbReference>
<dbReference type="GO" id="GO:0005634">
    <property type="term" value="C:nucleus"/>
    <property type="evidence" value="ECO:0007669"/>
    <property type="project" value="TreeGrafter"/>
</dbReference>
<dbReference type="Gene3D" id="2.130.10.10">
    <property type="entry name" value="YVTN repeat-like/Quinoprotein amine dehydrogenase"/>
    <property type="match status" value="2"/>
</dbReference>
<dbReference type="Pfam" id="PF00400">
    <property type="entry name" value="WD40"/>
    <property type="match status" value="3"/>
</dbReference>
<gene>
    <name evidence="8" type="ORF">LSTR_LSTR014301</name>
</gene>
<dbReference type="InterPro" id="IPR001680">
    <property type="entry name" value="WD40_rpt"/>
</dbReference>
<keyword evidence="3" id="KW-0677">Repeat</keyword>
<protein>
    <submittedName>
        <fullName evidence="8">Uncharacterized protein</fullName>
    </submittedName>
</protein>
<evidence type="ECO:0000256" key="1">
    <source>
        <dbReference type="ARBA" id="ARBA00004906"/>
    </source>
</evidence>
<evidence type="ECO:0000256" key="4">
    <source>
        <dbReference type="ARBA" id="ARBA00022786"/>
    </source>
</evidence>
<comment type="similarity">
    <text evidence="5">Belongs to the WD repeat cdt2 family.</text>
</comment>
<organism evidence="8 9">
    <name type="scientific">Laodelphax striatellus</name>
    <name type="common">Small brown planthopper</name>
    <name type="synonym">Delphax striatella</name>
    <dbReference type="NCBI Taxonomy" id="195883"/>
    <lineage>
        <taxon>Eukaryota</taxon>
        <taxon>Metazoa</taxon>
        <taxon>Ecdysozoa</taxon>
        <taxon>Arthropoda</taxon>
        <taxon>Hexapoda</taxon>
        <taxon>Insecta</taxon>
        <taxon>Pterygota</taxon>
        <taxon>Neoptera</taxon>
        <taxon>Paraneoptera</taxon>
        <taxon>Hemiptera</taxon>
        <taxon>Auchenorrhyncha</taxon>
        <taxon>Fulgoroidea</taxon>
        <taxon>Delphacidae</taxon>
        <taxon>Criomorphinae</taxon>
        <taxon>Laodelphax</taxon>
    </lineage>
</organism>
<dbReference type="GO" id="GO:0043161">
    <property type="term" value="P:proteasome-mediated ubiquitin-dependent protein catabolic process"/>
    <property type="evidence" value="ECO:0007669"/>
    <property type="project" value="TreeGrafter"/>
</dbReference>
<dbReference type="FunCoup" id="A0A482WYS3">
    <property type="interactions" value="553"/>
</dbReference>
<dbReference type="Proteomes" id="UP000291343">
    <property type="component" value="Unassembled WGS sequence"/>
</dbReference>
<evidence type="ECO:0000313" key="9">
    <source>
        <dbReference type="Proteomes" id="UP000291343"/>
    </source>
</evidence>
<dbReference type="AlphaFoldDB" id="A0A482WYS3"/>
<dbReference type="PROSITE" id="PS50082">
    <property type="entry name" value="WD_REPEATS_2"/>
    <property type="match status" value="2"/>
</dbReference>
<dbReference type="GO" id="GO:0030674">
    <property type="term" value="F:protein-macromolecule adaptor activity"/>
    <property type="evidence" value="ECO:0007669"/>
    <property type="project" value="TreeGrafter"/>
</dbReference>
<dbReference type="PROSITE" id="PS00678">
    <property type="entry name" value="WD_REPEATS_1"/>
    <property type="match status" value="1"/>
</dbReference>
<dbReference type="OrthoDB" id="1898560at2759"/>
<dbReference type="PANTHER" id="PTHR22852">
    <property type="entry name" value="LETHAL 2 DENTICLELESS PROTEIN RETINOIC ACID-REGULATED NUCLEAR MATRIX-ASSOCIATED PROTEIN"/>
    <property type="match status" value="1"/>
</dbReference>
<dbReference type="GO" id="GO:0007095">
    <property type="term" value="P:mitotic G2 DNA damage checkpoint signaling"/>
    <property type="evidence" value="ECO:0007669"/>
    <property type="project" value="TreeGrafter"/>
</dbReference>
<comment type="caution">
    <text evidence="8">The sequence shown here is derived from an EMBL/GenBank/DDBJ whole genome shotgun (WGS) entry which is preliminary data.</text>
</comment>
<feature type="compositionally biased region" description="Low complexity" evidence="7">
    <location>
        <begin position="493"/>
        <end position="502"/>
    </location>
</feature>
<comment type="pathway">
    <text evidence="1">Protein modification; protein ubiquitination.</text>
</comment>
<evidence type="ECO:0000313" key="8">
    <source>
        <dbReference type="EMBL" id="RZF38747.1"/>
    </source>
</evidence>
<dbReference type="InterPro" id="IPR015943">
    <property type="entry name" value="WD40/YVTN_repeat-like_dom_sf"/>
</dbReference>
<accession>A0A482WYS3</accession>
<evidence type="ECO:0000256" key="5">
    <source>
        <dbReference type="ARBA" id="ARBA00038344"/>
    </source>
</evidence>
<feature type="region of interest" description="Disordered" evidence="7">
    <location>
        <begin position="448"/>
        <end position="512"/>
    </location>
</feature>
<keyword evidence="2 6" id="KW-0853">WD repeat</keyword>
<reference evidence="8 9" key="1">
    <citation type="journal article" date="2017" name="Gigascience">
        <title>Genome sequence of the small brown planthopper, Laodelphax striatellus.</title>
        <authorList>
            <person name="Zhu J."/>
            <person name="Jiang F."/>
            <person name="Wang X."/>
            <person name="Yang P."/>
            <person name="Bao Y."/>
            <person name="Zhao W."/>
            <person name="Wang W."/>
            <person name="Lu H."/>
            <person name="Wang Q."/>
            <person name="Cui N."/>
            <person name="Li J."/>
            <person name="Chen X."/>
            <person name="Luo L."/>
            <person name="Yu J."/>
            <person name="Kang L."/>
            <person name="Cui F."/>
        </authorList>
    </citation>
    <scope>NUCLEOTIDE SEQUENCE [LARGE SCALE GENOMIC DNA]</scope>
    <source>
        <strain evidence="8">Lst14</strain>
    </source>
</reference>
<keyword evidence="9" id="KW-1185">Reference proteome</keyword>
<evidence type="ECO:0000256" key="7">
    <source>
        <dbReference type="SAM" id="MobiDB-lite"/>
    </source>
</evidence>
<sequence length="553" mass="62085">MEVINYFDRVSSGNPARFGFDSTLKRLQAVKPKPDPTKHENEFADLFKASCCKFCKTPGNEDFLAVANEEGFVRIENTKRDRKIDVEFRAHNNNIFDLDWSDCDNRLILGSADQTTSMWDVREGGVTKIKNFLAHDMSVRSVTFRPLDKDVFATGARDGRVVIWDVRTASPDVAQICVKPENFINIVPAGNSANIIYRSKQHQAAHSICSLLFQDDVHLFCSSIAESSIYVWDLRKNYSFLKRVPSPLYKLTHPEPSLQSYYTSMCLDSTGTRLYTNSKDGSMHCFNVASYSSKPVAKYTGHFVSSNYINCCLSPDDRYLLSGSGGGHAHMWSTARPGPAIGRLNAHARLEVSCVDWSRAAEYKIATCYDASDFVSDSEDETAFTEQLMVWKVATETDDLDKTKLKDDEIGTISWQAASEQAFPIRRTFSSYHRACRPLVKERPPITELNSPTVNLPNHVIDGTSPLHRCSPSSRKEKENRNWLSSLKKKTPKTPSSLNSKSVQIKKNSREHKPKACGNLLKFFKAAARVSSPIDSLTEVGNFAESSSLMMEI</sequence>
<dbReference type="EMBL" id="QKKF02021816">
    <property type="protein sequence ID" value="RZF38747.1"/>
    <property type="molecule type" value="Genomic_DNA"/>
</dbReference>
<feature type="repeat" description="WD" evidence="6">
    <location>
        <begin position="88"/>
        <end position="129"/>
    </location>
</feature>
<dbReference type="InterPro" id="IPR019775">
    <property type="entry name" value="WD40_repeat_CS"/>
</dbReference>
<name>A0A482WYS3_LAOST</name>
<dbReference type="InParanoid" id="A0A482WYS3"/>